<evidence type="ECO:0000313" key="1">
    <source>
        <dbReference type="EMBL" id="CUA79852.1"/>
    </source>
</evidence>
<reference evidence="2" key="1">
    <citation type="submission" date="2015-08" db="EMBL/GenBank/DDBJ databases">
        <authorList>
            <person name="Varghese N."/>
        </authorList>
    </citation>
    <scope>NUCLEOTIDE SEQUENCE [LARGE SCALE GENOMIC DNA]</scope>
    <source>
        <strain evidence="2">DSM 27374</strain>
    </source>
</reference>
<organism evidence="1 2">
    <name type="scientific">Anoxybacillus suryakundensis</name>
    <dbReference type="NCBI Taxonomy" id="1325335"/>
    <lineage>
        <taxon>Bacteria</taxon>
        <taxon>Bacillati</taxon>
        <taxon>Bacillota</taxon>
        <taxon>Bacilli</taxon>
        <taxon>Bacillales</taxon>
        <taxon>Anoxybacillaceae</taxon>
        <taxon>Anoxybacillus</taxon>
    </lineage>
</organism>
<dbReference type="EMBL" id="CYGZ01000006">
    <property type="protein sequence ID" value="CUA79852.1"/>
    <property type="molecule type" value="Genomic_DNA"/>
</dbReference>
<keyword evidence="2" id="KW-1185">Reference proteome</keyword>
<proteinExistence type="predicted"/>
<gene>
    <name evidence="1" type="ORF">Ga0061060_10658</name>
</gene>
<protein>
    <submittedName>
        <fullName evidence="1">Uncharacterized protein</fullName>
    </submittedName>
</protein>
<dbReference type="RefSeq" id="WP_055440941.1">
    <property type="nucleotide sequence ID" value="NZ_BAABDZ010000006.1"/>
</dbReference>
<dbReference type="Proteomes" id="UP000182738">
    <property type="component" value="Unassembled WGS sequence"/>
</dbReference>
<dbReference type="AlphaFoldDB" id="A0A0K6GMH5"/>
<evidence type="ECO:0000313" key="2">
    <source>
        <dbReference type="Proteomes" id="UP000182738"/>
    </source>
</evidence>
<sequence length="221" mass="25955">MEIKTVVYDPKDLPIYNVGAYSIITGKTYPLIPEGDIWILELTGSLKTELKLYQILINDQFFIPDPTKKCVIWDKTIVSVLSETQDMSMSPKIDQFSLSKSISINKEEKTIYPLKQSLKFNSLDQRLHCVCRLKNVKIDFPIVVKIYNKNQFLYIFDEWIEKSDSHNKFERTFYFSVNTTQFSSGLWNIELETPFERYISQFEFCCFGYTWSSSSLFDTII</sequence>
<accession>A0A0K6GMH5</accession>
<name>A0A0K6GMH5_9BACL</name>